<gene>
    <name evidence="1" type="ORF">B0H15DRAFT_947206</name>
</gene>
<dbReference type="Proteomes" id="UP001222325">
    <property type="component" value="Unassembled WGS sequence"/>
</dbReference>
<accession>A0AAD6U7G5</accession>
<reference evidence="1" key="1">
    <citation type="submission" date="2023-03" db="EMBL/GenBank/DDBJ databases">
        <title>Massive genome expansion in bonnet fungi (Mycena s.s.) driven by repeated elements and novel gene families across ecological guilds.</title>
        <authorList>
            <consortium name="Lawrence Berkeley National Laboratory"/>
            <person name="Harder C.B."/>
            <person name="Miyauchi S."/>
            <person name="Viragh M."/>
            <person name="Kuo A."/>
            <person name="Thoen E."/>
            <person name="Andreopoulos B."/>
            <person name="Lu D."/>
            <person name="Skrede I."/>
            <person name="Drula E."/>
            <person name="Henrissat B."/>
            <person name="Morin E."/>
            <person name="Kohler A."/>
            <person name="Barry K."/>
            <person name="LaButti K."/>
            <person name="Morin E."/>
            <person name="Salamov A."/>
            <person name="Lipzen A."/>
            <person name="Mereny Z."/>
            <person name="Hegedus B."/>
            <person name="Baldrian P."/>
            <person name="Stursova M."/>
            <person name="Weitz H."/>
            <person name="Taylor A."/>
            <person name="Grigoriev I.V."/>
            <person name="Nagy L.G."/>
            <person name="Martin F."/>
            <person name="Kauserud H."/>
        </authorList>
    </citation>
    <scope>NUCLEOTIDE SEQUENCE</scope>
    <source>
        <strain evidence="1">CBHHK173m</strain>
    </source>
</reference>
<dbReference type="EMBL" id="JARJCN010000015">
    <property type="protein sequence ID" value="KAJ7093869.1"/>
    <property type="molecule type" value="Genomic_DNA"/>
</dbReference>
<comment type="caution">
    <text evidence="1">The sequence shown here is derived from an EMBL/GenBank/DDBJ whole genome shotgun (WGS) entry which is preliminary data.</text>
</comment>
<proteinExistence type="predicted"/>
<keyword evidence="2" id="KW-1185">Reference proteome</keyword>
<name>A0AAD6U7G5_9AGAR</name>
<sequence>MPKIGLDNGSDPNESLVVDALAQHSRRWRSIYLWIDLESLQCFSGAQGNIPLLEDLCIIAEGQPGTGVDVFATAPRLKSVIFEGEAIHMPHFPWEQLEHFRYITGGMQSCLHAPLALMGRMRHDRAPKFTLSVHVEDMDIFMEVPPLVADVHHFSLELLGMHSRFLSPLLLGIIFTALTLPRLHKLTTDRDWESPVPVWDNTHFLPFAARSSLHDNLAELEVHFGMSDAELLECLAVLPMLTSLIISDCGGTEHHAVVTDNLLRRLTRTDDPSTYLVPRLTFFSVTSILTYTNDVYWSFLTSRVLRDGWPVEWFLGFLGKPFQACIWWLARLPPKREISGEFLSRVASLLGANIVGFQAGQDQAEPRLVKTSLDPDSP</sequence>
<dbReference type="AlphaFoldDB" id="A0AAD6U7G5"/>
<evidence type="ECO:0000313" key="1">
    <source>
        <dbReference type="EMBL" id="KAJ7093869.1"/>
    </source>
</evidence>
<organism evidence="1 2">
    <name type="scientific">Mycena belliarum</name>
    <dbReference type="NCBI Taxonomy" id="1033014"/>
    <lineage>
        <taxon>Eukaryota</taxon>
        <taxon>Fungi</taxon>
        <taxon>Dikarya</taxon>
        <taxon>Basidiomycota</taxon>
        <taxon>Agaricomycotina</taxon>
        <taxon>Agaricomycetes</taxon>
        <taxon>Agaricomycetidae</taxon>
        <taxon>Agaricales</taxon>
        <taxon>Marasmiineae</taxon>
        <taxon>Mycenaceae</taxon>
        <taxon>Mycena</taxon>
    </lineage>
</organism>
<protein>
    <submittedName>
        <fullName evidence="1">Uncharacterized protein</fullName>
    </submittedName>
</protein>
<evidence type="ECO:0000313" key="2">
    <source>
        <dbReference type="Proteomes" id="UP001222325"/>
    </source>
</evidence>